<dbReference type="InterPro" id="IPR009548">
    <property type="entry name" value="Prkrip1"/>
</dbReference>
<evidence type="ECO:0000313" key="3">
    <source>
        <dbReference type="Proteomes" id="UP001151518"/>
    </source>
</evidence>
<dbReference type="EMBL" id="JANBTW010000082">
    <property type="protein sequence ID" value="KAJ2672499.1"/>
    <property type="molecule type" value="Genomic_DNA"/>
</dbReference>
<reference evidence="2" key="1">
    <citation type="submission" date="2022-07" db="EMBL/GenBank/DDBJ databases">
        <title>Phylogenomic reconstructions and comparative analyses of Kickxellomycotina fungi.</title>
        <authorList>
            <person name="Reynolds N.K."/>
            <person name="Stajich J.E."/>
            <person name="Barry K."/>
            <person name="Grigoriev I.V."/>
            <person name="Crous P."/>
            <person name="Smith M.E."/>
        </authorList>
    </citation>
    <scope>NUCLEOTIDE SEQUENCE</scope>
    <source>
        <strain evidence="2">NRRL 3115</strain>
    </source>
</reference>
<dbReference type="PANTHER" id="PTHR13507">
    <property type="entry name" value="PRKR-INTERACTING PROTEIN 1"/>
    <property type="match status" value="1"/>
</dbReference>
<comment type="caution">
    <text evidence="2">The sequence shown here is derived from an EMBL/GenBank/DDBJ whole genome shotgun (WGS) entry which is preliminary data.</text>
</comment>
<dbReference type="PANTHER" id="PTHR13507:SF0">
    <property type="entry name" value="PRKR-INTERACTING PROTEIN 1"/>
    <property type="match status" value="1"/>
</dbReference>
<dbReference type="Proteomes" id="UP001151518">
    <property type="component" value="Unassembled WGS sequence"/>
</dbReference>
<evidence type="ECO:0000313" key="2">
    <source>
        <dbReference type="EMBL" id="KAJ2672499.1"/>
    </source>
</evidence>
<proteinExistence type="predicted"/>
<evidence type="ECO:0008006" key="4">
    <source>
        <dbReference type="Google" id="ProtNLM"/>
    </source>
</evidence>
<feature type="compositionally biased region" description="Basic and acidic residues" evidence="1">
    <location>
        <begin position="102"/>
        <end position="121"/>
    </location>
</feature>
<feature type="region of interest" description="Disordered" evidence="1">
    <location>
        <begin position="95"/>
        <end position="146"/>
    </location>
</feature>
<dbReference type="OrthoDB" id="10067079at2759"/>
<sequence length="146" mass="16775">MAKDGTQKHNEIEKTIEIAAGSTEIKNQRLHIEKLMQNIDQPIELSEPKKPTVKPPPEIVLNVRGSSAGAGSSDFHTYREQRRKENLRIQLMEKAAAEDEEKERFAREMASLKRKDEEKTAKNRAKRLKKKQNRSGKANLDNKDKE</sequence>
<name>A0A9W8FZ81_9FUNG</name>
<evidence type="ECO:0000256" key="1">
    <source>
        <dbReference type="SAM" id="MobiDB-lite"/>
    </source>
</evidence>
<dbReference type="AlphaFoldDB" id="A0A9W8FZ81"/>
<dbReference type="Pfam" id="PF06658">
    <property type="entry name" value="DUF1168"/>
    <property type="match status" value="1"/>
</dbReference>
<feature type="compositionally biased region" description="Basic residues" evidence="1">
    <location>
        <begin position="122"/>
        <end position="134"/>
    </location>
</feature>
<organism evidence="2 3">
    <name type="scientific">Coemansia spiralis</name>
    <dbReference type="NCBI Taxonomy" id="417178"/>
    <lineage>
        <taxon>Eukaryota</taxon>
        <taxon>Fungi</taxon>
        <taxon>Fungi incertae sedis</taxon>
        <taxon>Zoopagomycota</taxon>
        <taxon>Kickxellomycotina</taxon>
        <taxon>Kickxellomycetes</taxon>
        <taxon>Kickxellales</taxon>
        <taxon>Kickxellaceae</taxon>
        <taxon>Coemansia</taxon>
    </lineage>
</organism>
<dbReference type="GO" id="GO:0003725">
    <property type="term" value="F:double-stranded RNA binding"/>
    <property type="evidence" value="ECO:0007669"/>
    <property type="project" value="InterPro"/>
</dbReference>
<gene>
    <name evidence="2" type="ORF">GGI25_005102</name>
</gene>
<dbReference type="GO" id="GO:0005730">
    <property type="term" value="C:nucleolus"/>
    <property type="evidence" value="ECO:0007669"/>
    <property type="project" value="TreeGrafter"/>
</dbReference>
<dbReference type="GO" id="GO:0004860">
    <property type="term" value="F:protein kinase inhibitor activity"/>
    <property type="evidence" value="ECO:0007669"/>
    <property type="project" value="TreeGrafter"/>
</dbReference>
<protein>
    <recommendedName>
        <fullName evidence="4">DUF1168-domain-containing protein</fullName>
    </recommendedName>
</protein>
<dbReference type="GO" id="GO:0019901">
    <property type="term" value="F:protein kinase binding"/>
    <property type="evidence" value="ECO:0007669"/>
    <property type="project" value="TreeGrafter"/>
</dbReference>
<accession>A0A9W8FZ81</accession>